<protein>
    <submittedName>
        <fullName evidence="1">Uncharacterized protein</fullName>
    </submittedName>
</protein>
<comment type="caution">
    <text evidence="1">The sequence shown here is derived from an EMBL/GenBank/DDBJ whole genome shotgun (WGS) entry which is preliminary data.</text>
</comment>
<proteinExistence type="predicted"/>
<accession>A0ACB7ZZD0</accession>
<reference evidence="1" key="1">
    <citation type="journal article" date="2021" name="New Phytol.">
        <title>Evolutionary innovations through gain and loss of genes in the ectomycorrhizal Boletales.</title>
        <authorList>
            <person name="Wu G."/>
            <person name="Miyauchi S."/>
            <person name="Morin E."/>
            <person name="Kuo A."/>
            <person name="Drula E."/>
            <person name="Varga T."/>
            <person name="Kohler A."/>
            <person name="Feng B."/>
            <person name="Cao Y."/>
            <person name="Lipzen A."/>
            <person name="Daum C."/>
            <person name="Hundley H."/>
            <person name="Pangilinan J."/>
            <person name="Johnson J."/>
            <person name="Barry K."/>
            <person name="LaButti K."/>
            <person name="Ng V."/>
            <person name="Ahrendt S."/>
            <person name="Min B."/>
            <person name="Choi I.G."/>
            <person name="Park H."/>
            <person name="Plett J.M."/>
            <person name="Magnuson J."/>
            <person name="Spatafora J.W."/>
            <person name="Nagy L.G."/>
            <person name="Henrissat B."/>
            <person name="Grigoriev I.V."/>
            <person name="Yang Z.L."/>
            <person name="Xu J."/>
            <person name="Martin F.M."/>
        </authorList>
    </citation>
    <scope>NUCLEOTIDE SEQUENCE</scope>
    <source>
        <strain evidence="1">ATCC 28755</strain>
    </source>
</reference>
<sequence length="175" mass="20165">MDIDVEYIGRIQDPIPRGGQYLTLSLYFWQVDSAEQRDGVRTIILVHCQILLQKGRIRAKIATQDPPGKVVRQSGCSFFREGRIRIRSPHLTLTRCPYVERQVKKGTGQRTRTVPRIRDPKPCQSGCKPCHCQRIFRFRPRFRPSVGVILFVLSCLFGSFSFSFPPPLVLRSCCR</sequence>
<evidence type="ECO:0000313" key="1">
    <source>
        <dbReference type="EMBL" id="KAH7906017.1"/>
    </source>
</evidence>
<dbReference type="Proteomes" id="UP000790377">
    <property type="component" value="Unassembled WGS sequence"/>
</dbReference>
<gene>
    <name evidence="1" type="ORF">BJ138DRAFT_681025</name>
</gene>
<keyword evidence="2" id="KW-1185">Reference proteome</keyword>
<dbReference type="EMBL" id="MU268084">
    <property type="protein sequence ID" value="KAH7906017.1"/>
    <property type="molecule type" value="Genomic_DNA"/>
</dbReference>
<evidence type="ECO:0000313" key="2">
    <source>
        <dbReference type="Proteomes" id="UP000790377"/>
    </source>
</evidence>
<organism evidence="1 2">
    <name type="scientific">Hygrophoropsis aurantiaca</name>
    <dbReference type="NCBI Taxonomy" id="72124"/>
    <lineage>
        <taxon>Eukaryota</taxon>
        <taxon>Fungi</taxon>
        <taxon>Dikarya</taxon>
        <taxon>Basidiomycota</taxon>
        <taxon>Agaricomycotina</taxon>
        <taxon>Agaricomycetes</taxon>
        <taxon>Agaricomycetidae</taxon>
        <taxon>Boletales</taxon>
        <taxon>Coniophorineae</taxon>
        <taxon>Hygrophoropsidaceae</taxon>
        <taxon>Hygrophoropsis</taxon>
    </lineage>
</organism>
<name>A0ACB7ZZD0_9AGAM</name>